<gene>
    <name evidence="2" type="ORF">SSDG_02185</name>
</gene>
<dbReference type="Gene3D" id="3.40.50.720">
    <property type="entry name" value="NAD(P)-binding Rossmann-like Domain"/>
    <property type="match status" value="1"/>
</dbReference>
<protein>
    <recommendedName>
        <fullName evidence="1">Alanine dehydrogenase/pyridine nucleotide transhydrogenase N-terminal domain-containing protein</fullName>
    </recommendedName>
</protein>
<dbReference type="eggNOG" id="COG0169">
    <property type="taxonomic scope" value="Bacteria"/>
</dbReference>
<reference evidence="3" key="1">
    <citation type="submission" date="2008-02" db="EMBL/GenBank/DDBJ databases">
        <authorList>
            <consortium name="The Broad Institute Genome Sequencing Platform"/>
            <person name="Fischbach M."/>
            <person name="Ward D."/>
            <person name="Young S."/>
            <person name="Jaffe D."/>
            <person name="Gnerre S."/>
            <person name="Berlin A."/>
            <person name="Heiman D."/>
            <person name="Hepburn T."/>
            <person name="Sykes S."/>
            <person name="Alvarado L."/>
            <person name="Kodira C.D."/>
            <person name="Straight P."/>
            <person name="Clardy J."/>
            <person name="Hung D."/>
            <person name="Kolter R."/>
            <person name="Mekalanos J."/>
            <person name="Walker S."/>
            <person name="Walsh C.T."/>
            <person name="Lander E."/>
            <person name="Galagan J."/>
            <person name="Nusbaum C."/>
            <person name="Birren B."/>
        </authorList>
    </citation>
    <scope>NUCLEOTIDE SEQUENCE [LARGE SCALE GENOMIC DNA]</scope>
    <source>
        <strain evidence="3">ATCC 25486 / DSM 40338 / CBS 914.69 / JCM 4507 / NBRC 13074 / NRRL 2958 / 5647</strain>
    </source>
</reference>
<reference evidence="3" key="2">
    <citation type="submission" date="2009-10" db="EMBL/GenBank/DDBJ databases">
        <title>The genome sequence of Streptomyces pristinaespiralis strain ATCC 25486.</title>
        <authorList>
            <consortium name="The Broad Institute Genome Sequencing Platform"/>
            <consortium name="Broad Institute Microbial Sequencing Center"/>
            <person name="Fischbach M."/>
            <person name="Godfrey P."/>
            <person name="Ward D."/>
            <person name="Young S."/>
            <person name="Zeng Q."/>
            <person name="Koehrsen M."/>
            <person name="Alvarado L."/>
            <person name="Berlin A.M."/>
            <person name="Bochicchio J."/>
            <person name="Borenstein D."/>
            <person name="Chapman S.B."/>
            <person name="Chen Z."/>
            <person name="Engels R."/>
            <person name="Freedman E."/>
            <person name="Gellesch M."/>
            <person name="Goldberg J."/>
            <person name="Griggs A."/>
            <person name="Gujja S."/>
            <person name="Heilman E.R."/>
            <person name="Heiman D.I."/>
            <person name="Hepburn T.A."/>
            <person name="Howarth C."/>
            <person name="Jen D."/>
            <person name="Larson L."/>
            <person name="Lewis B."/>
            <person name="Mehta T."/>
            <person name="Park D."/>
            <person name="Pearson M."/>
            <person name="Richards J."/>
            <person name="Roberts A."/>
            <person name="Saif S."/>
            <person name="Shea T.D."/>
            <person name="Shenoy N."/>
            <person name="Sisk P."/>
            <person name="Stolte C."/>
            <person name="Sykes S.N."/>
            <person name="Thomson T."/>
            <person name="Walk T."/>
            <person name="White J."/>
            <person name="Yandava C."/>
            <person name="Straight P."/>
            <person name="Clardy J."/>
            <person name="Hung D."/>
            <person name="Kolter R."/>
            <person name="Mekalanos J."/>
            <person name="Walker S."/>
            <person name="Walsh C.T."/>
            <person name="Wieland-Brown L.C."/>
            <person name="Haas B."/>
            <person name="Nusbaum C."/>
            <person name="Birren B."/>
        </authorList>
    </citation>
    <scope>NUCLEOTIDE SEQUENCE [LARGE SCALE GENOMIC DNA]</scope>
    <source>
        <strain evidence="3">ATCC 25486 / DSM 40338 / CBS 914.69 / JCM 4507 / NBRC 13074 / NRRL 2958 / 5647</strain>
    </source>
</reference>
<dbReference type="SMART" id="SM01003">
    <property type="entry name" value="AlaDh_PNT_N"/>
    <property type="match status" value="1"/>
</dbReference>
<dbReference type="HOGENOM" id="CLU_582429_0_0_11"/>
<dbReference type="GO" id="GO:0005886">
    <property type="term" value="C:plasma membrane"/>
    <property type="evidence" value="ECO:0007669"/>
    <property type="project" value="TreeGrafter"/>
</dbReference>
<evidence type="ECO:0000313" key="3">
    <source>
        <dbReference type="Proteomes" id="UP000002805"/>
    </source>
</evidence>
<evidence type="ECO:0000259" key="1">
    <source>
        <dbReference type="SMART" id="SM01003"/>
    </source>
</evidence>
<dbReference type="eggNOG" id="COG0686">
    <property type="taxonomic scope" value="Bacteria"/>
</dbReference>
<dbReference type="SUPFAM" id="SSF52283">
    <property type="entry name" value="Formate/glycerate dehydrogenase catalytic domain-like"/>
    <property type="match status" value="1"/>
</dbReference>
<keyword evidence="3" id="KW-1185">Reference proteome</keyword>
<organism evidence="2 3">
    <name type="scientific">Streptomyces pristinaespiralis (strain ATCC 25486 / DSM 40338 / CBS 914.69 / JCM 4507 / KCC S-0507 / NBRC 13074 / NRRL 2958 / 5647)</name>
    <dbReference type="NCBI Taxonomy" id="457429"/>
    <lineage>
        <taxon>Bacteria</taxon>
        <taxon>Bacillati</taxon>
        <taxon>Actinomycetota</taxon>
        <taxon>Actinomycetes</taxon>
        <taxon>Kitasatosporales</taxon>
        <taxon>Streptomycetaceae</taxon>
        <taxon>Streptomyces</taxon>
    </lineage>
</organism>
<dbReference type="PANTHER" id="PTHR42795:SF1">
    <property type="entry name" value="ALANINE DEHYDROGENASE"/>
    <property type="match status" value="1"/>
</dbReference>
<dbReference type="GO" id="GO:0006524">
    <property type="term" value="P:alanine catabolic process"/>
    <property type="evidence" value="ECO:0007669"/>
    <property type="project" value="TreeGrafter"/>
</dbReference>
<dbReference type="AlphaFoldDB" id="B5HAA5"/>
<dbReference type="EMBL" id="CM000950">
    <property type="protein sequence ID" value="EDY63766.1"/>
    <property type="molecule type" value="Genomic_DNA"/>
</dbReference>
<sequence length="462" mass="50468">MAGGEVLRDDQRRLHGLRRGSGMTTILFAKESDCEENPGGHDLRATLVPQDVRRYVDRGFDVVIQQGLGEGIGYLDRQYELEGARVEPYPSCYGGKDLVVKLKGPSAAEVAQLSYGTTLFSMGHLYCFPERERLLRDKGVRLVGMETVTDPQEPSDGYLAGIAAGSGVDVDALGPEPEVLIDSSAPQEYVNGLLRSLMRYGRKPLRVRYTDTDGPEQSRAAVSGSAVLTAGDGVTDLAPAVGAPYRLGEEDLPAGRDGLLAEERGKPVRAIGQIREVGIGGTKYGLDLFRSRNAGRTPEVLVLGYGNCSMGAFEHLRDRRVEFTVLGRPQTSPEELPGRLASAQLIVNGAETPGQSEYIITRRNAERDVPVGAVVIDLIGGSPALRSPVESFVWTTFLPDIHFEEHGRFFAGLWGWDMYYSMHDTALEYSRRIAKVLTSGDRYAKSLDDFVSDYAYALQLEG</sequence>
<dbReference type="GO" id="GO:0000286">
    <property type="term" value="F:alanine dehydrogenase activity"/>
    <property type="evidence" value="ECO:0007669"/>
    <property type="project" value="TreeGrafter"/>
</dbReference>
<proteinExistence type="predicted"/>
<dbReference type="Proteomes" id="UP000002805">
    <property type="component" value="Chromosome"/>
</dbReference>
<accession>B5HAA5</accession>
<feature type="domain" description="Alanine dehydrogenase/pyridine nucleotide transhydrogenase N-terminal" evidence="1">
    <location>
        <begin position="27"/>
        <end position="163"/>
    </location>
</feature>
<name>B5HAA5_STRE2</name>
<dbReference type="PANTHER" id="PTHR42795">
    <property type="entry name" value="ALANINE DEHYDROGENASE"/>
    <property type="match status" value="1"/>
</dbReference>
<evidence type="ECO:0000313" key="2">
    <source>
        <dbReference type="EMBL" id="EDY63766.1"/>
    </source>
</evidence>
<dbReference type="Pfam" id="PF05222">
    <property type="entry name" value="AlaDh_PNT_N"/>
    <property type="match status" value="1"/>
</dbReference>
<dbReference type="InterPro" id="IPR007886">
    <property type="entry name" value="AlaDH/PNT_N"/>
</dbReference>